<protein>
    <submittedName>
        <fullName evidence="2">Lysophospholipase</fullName>
    </submittedName>
</protein>
<evidence type="ECO:0000259" key="1">
    <source>
        <dbReference type="Pfam" id="PF12146"/>
    </source>
</evidence>
<dbReference type="InterPro" id="IPR022742">
    <property type="entry name" value="Hydrolase_4"/>
</dbReference>
<dbReference type="EMBL" id="BSVA01000001">
    <property type="protein sequence ID" value="GMA90805.1"/>
    <property type="molecule type" value="Genomic_DNA"/>
</dbReference>
<comment type="caution">
    <text evidence="2">The sequence shown here is derived from an EMBL/GenBank/DDBJ whole genome shotgun (WGS) entry which is preliminary data.</text>
</comment>
<sequence length="339" mass="37247">MDWRPDVLGGFEQLPLALPADEEGAVVATLVRPTAAKAASWGREPHGFAHGIDVLYVHGWSDYFFQTEHALFWTRAGARFHALDLRKYGRSLLPHQTPGYTDDLAVYDAELAAALTAMGRDSDTLRPLVLVGHSTGGLTLALWAARHPEAVDALILNSPWLEFQADALGRRAIAPIVALGARLGTRAALPAIDPGFNTQASSRLFDGEWDYDLQWRPERGFPVHSAWLDAVLDGHARVADGLDIGVPVLVMLSSRSWLQTSWSPRIYDSDVALDVDGVAERATRLGRHVSVVRIDGALHDVLLSRRSVRASAYDVMARWTRAYLPETASVDRLLHSLRG</sequence>
<dbReference type="InterPro" id="IPR029058">
    <property type="entry name" value="AB_hydrolase_fold"/>
</dbReference>
<dbReference type="PANTHER" id="PTHR42886">
    <property type="entry name" value="RE40534P-RELATED"/>
    <property type="match status" value="1"/>
</dbReference>
<gene>
    <name evidence="2" type="ORF">GCM10025869_13340</name>
</gene>
<dbReference type="Gene3D" id="3.40.50.1820">
    <property type="entry name" value="alpha/beta hydrolase"/>
    <property type="match status" value="1"/>
</dbReference>
<feature type="domain" description="Serine aminopeptidase S33" evidence="1">
    <location>
        <begin position="54"/>
        <end position="255"/>
    </location>
</feature>
<accession>A0ABQ6JVM8</accession>
<keyword evidence="3" id="KW-1185">Reference proteome</keyword>
<dbReference type="PANTHER" id="PTHR42886:SF42">
    <property type="entry name" value="ALPHA_BETA-HYDROLASES SUPERFAMILY PROTEIN"/>
    <property type="match status" value="1"/>
</dbReference>
<evidence type="ECO:0000313" key="2">
    <source>
        <dbReference type="EMBL" id="GMA90805.1"/>
    </source>
</evidence>
<dbReference type="RefSeq" id="WP_284298746.1">
    <property type="nucleotide sequence ID" value="NZ_BSVA01000001.1"/>
</dbReference>
<name>A0ABQ6JVM8_9MICO</name>
<proteinExistence type="predicted"/>
<dbReference type="SUPFAM" id="SSF53474">
    <property type="entry name" value="alpha/beta-Hydrolases"/>
    <property type="match status" value="1"/>
</dbReference>
<dbReference type="Pfam" id="PF12146">
    <property type="entry name" value="Hydrolase_4"/>
    <property type="match status" value="1"/>
</dbReference>
<dbReference type="Proteomes" id="UP001157069">
    <property type="component" value="Unassembled WGS sequence"/>
</dbReference>
<organism evidence="2 3">
    <name type="scientific">Homoserinibacter gongjuensis</name>
    <dbReference type="NCBI Taxonomy" id="1162968"/>
    <lineage>
        <taxon>Bacteria</taxon>
        <taxon>Bacillati</taxon>
        <taxon>Actinomycetota</taxon>
        <taxon>Actinomycetes</taxon>
        <taxon>Micrococcales</taxon>
        <taxon>Microbacteriaceae</taxon>
        <taxon>Homoserinibacter</taxon>
    </lineage>
</organism>
<reference evidence="3" key="1">
    <citation type="journal article" date="2019" name="Int. J. Syst. Evol. Microbiol.">
        <title>The Global Catalogue of Microorganisms (GCM) 10K type strain sequencing project: providing services to taxonomists for standard genome sequencing and annotation.</title>
        <authorList>
            <consortium name="The Broad Institute Genomics Platform"/>
            <consortium name="The Broad Institute Genome Sequencing Center for Infectious Disease"/>
            <person name="Wu L."/>
            <person name="Ma J."/>
        </authorList>
    </citation>
    <scope>NUCLEOTIDE SEQUENCE [LARGE SCALE GENOMIC DNA]</scope>
    <source>
        <strain evidence="3">NBRC 108755</strain>
    </source>
</reference>
<evidence type="ECO:0000313" key="3">
    <source>
        <dbReference type="Proteomes" id="UP001157069"/>
    </source>
</evidence>